<evidence type="ECO:0000313" key="3">
    <source>
        <dbReference type="Proteomes" id="UP000818266"/>
    </source>
</evidence>
<protein>
    <submittedName>
        <fullName evidence="2">Uncharacterized protein</fullName>
    </submittedName>
</protein>
<proteinExistence type="predicted"/>
<feature type="transmembrane region" description="Helical" evidence="1">
    <location>
        <begin position="231"/>
        <end position="255"/>
    </location>
</feature>
<keyword evidence="1" id="KW-1133">Transmembrane helix</keyword>
<sequence length="415" mass="41660">MTRRLTATLAALEALLVVGVGLSIPLALGTVLWAAQFGFQLDWIIFWRAAADLWLLGHGVTITFQLDPVTALALGVTGVGDPFVVTLALLGFALLTALLGVRLGRRLRAEPHRILGELVAVAAVLVLSALVVLSAGHPAALPSRWQGAMFPALVYGLGVAIGSIGATNPARVRLRQLIADAPPLLTGIGGAALRTGLGAVATVVLAGSLLTTTALVLGYGQVIALYESVQAGVLGGLALTLGQLALLPTVVLWSASWLIGPGFALGAGSIVSPVAVSLGPLPAIPLLGALPAGESPLGYLTLLVPIVAAFAAGLAVRPRLAAAFGRAYADDLPLGARVGWSVLAGLLAAIVAGLAMGFLAWLAAGAAGPGRLAVVGPDPVAVGVWMLAETFLGVSLGLLAAGARAPRRTAPAVGR</sequence>
<feature type="transmembrane region" description="Helical" evidence="1">
    <location>
        <begin position="83"/>
        <end position="103"/>
    </location>
</feature>
<gene>
    <name evidence="2" type="ORF">FK219_007795</name>
</gene>
<accession>A0A9E5JQ89</accession>
<reference evidence="2 3" key="2">
    <citation type="submission" date="2020-03" db="EMBL/GenBank/DDBJ databases">
        <title>Chryseoglobus sp. isolated from a deep-sea seamount.</title>
        <authorList>
            <person name="Zhang D.-C."/>
        </authorList>
    </citation>
    <scope>NUCLEOTIDE SEQUENCE [LARGE SCALE GENOMIC DNA]</scope>
    <source>
        <strain evidence="2 3">KN1116</strain>
    </source>
</reference>
<reference evidence="2 3" key="1">
    <citation type="submission" date="2019-06" db="EMBL/GenBank/DDBJ databases">
        <authorList>
            <person name="De-Chao Zhang Q."/>
        </authorList>
    </citation>
    <scope>NUCLEOTIDE SEQUENCE [LARGE SCALE GENOMIC DNA]</scope>
    <source>
        <strain evidence="2 3">KN1116</strain>
    </source>
</reference>
<evidence type="ECO:0000256" key="1">
    <source>
        <dbReference type="SAM" id="Phobius"/>
    </source>
</evidence>
<keyword evidence="3" id="KW-1185">Reference proteome</keyword>
<comment type="caution">
    <text evidence="2">The sequence shown here is derived from an EMBL/GenBank/DDBJ whole genome shotgun (WGS) entry which is preliminary data.</text>
</comment>
<dbReference type="InterPro" id="IPR045931">
    <property type="entry name" value="DUF6350"/>
</dbReference>
<feature type="transmembrane region" description="Helical" evidence="1">
    <location>
        <begin position="338"/>
        <end position="362"/>
    </location>
</feature>
<dbReference type="AlphaFoldDB" id="A0A9E5JQ89"/>
<feature type="transmembrane region" description="Helical" evidence="1">
    <location>
        <begin position="382"/>
        <end position="401"/>
    </location>
</feature>
<dbReference type="Proteomes" id="UP000818266">
    <property type="component" value="Unassembled WGS sequence"/>
</dbReference>
<feature type="transmembrane region" description="Helical" evidence="1">
    <location>
        <begin position="115"/>
        <end position="136"/>
    </location>
</feature>
<feature type="transmembrane region" description="Helical" evidence="1">
    <location>
        <begin position="197"/>
        <end position="219"/>
    </location>
</feature>
<keyword evidence="1" id="KW-0812">Transmembrane</keyword>
<dbReference type="OrthoDB" id="3742900at2"/>
<feature type="transmembrane region" description="Helical" evidence="1">
    <location>
        <begin position="148"/>
        <end position="167"/>
    </location>
</feature>
<feature type="transmembrane region" description="Helical" evidence="1">
    <location>
        <begin position="262"/>
        <end position="284"/>
    </location>
</feature>
<name>A0A9E5JQ89_9MICO</name>
<organism evidence="2 3">
    <name type="scientific">Microcella pacifica</name>
    <dbReference type="NCBI Taxonomy" id="2591847"/>
    <lineage>
        <taxon>Bacteria</taxon>
        <taxon>Bacillati</taxon>
        <taxon>Actinomycetota</taxon>
        <taxon>Actinomycetes</taxon>
        <taxon>Micrococcales</taxon>
        <taxon>Microbacteriaceae</taxon>
        <taxon>Microcella</taxon>
    </lineage>
</organism>
<dbReference type="EMBL" id="VIKT02000011">
    <property type="protein sequence ID" value="NHF63141.1"/>
    <property type="molecule type" value="Genomic_DNA"/>
</dbReference>
<feature type="transmembrane region" description="Helical" evidence="1">
    <location>
        <begin position="296"/>
        <end position="317"/>
    </location>
</feature>
<evidence type="ECO:0000313" key="2">
    <source>
        <dbReference type="EMBL" id="NHF63141.1"/>
    </source>
</evidence>
<dbReference type="RefSeq" id="WP_152582500.1">
    <property type="nucleotide sequence ID" value="NZ_VIKT02000011.1"/>
</dbReference>
<keyword evidence="1" id="KW-0472">Membrane</keyword>
<dbReference type="Pfam" id="PF19877">
    <property type="entry name" value="DUF6350"/>
    <property type="match status" value="1"/>
</dbReference>